<dbReference type="InterPro" id="IPR027417">
    <property type="entry name" value="P-loop_NTPase"/>
</dbReference>
<dbReference type="InterPro" id="IPR035897">
    <property type="entry name" value="Toll_tir_struct_dom_sf"/>
</dbReference>
<name>A0ABQ4NB57_9BACL</name>
<dbReference type="Proteomes" id="UP000680304">
    <property type="component" value="Unassembled WGS sequence"/>
</dbReference>
<dbReference type="EMBL" id="BOVJ01000135">
    <property type="protein sequence ID" value="GIQ65475.1"/>
    <property type="molecule type" value="Genomic_DNA"/>
</dbReference>
<evidence type="ECO:0000313" key="2">
    <source>
        <dbReference type="EMBL" id="GIQ65475.1"/>
    </source>
</evidence>
<keyword evidence="3" id="KW-1185">Reference proteome</keyword>
<feature type="domain" description="TIR" evidence="1">
    <location>
        <begin position="4"/>
        <end position="116"/>
    </location>
</feature>
<dbReference type="Gene3D" id="3.40.50.10140">
    <property type="entry name" value="Toll/interleukin-1 receptor homology (TIR) domain"/>
    <property type="match status" value="1"/>
</dbReference>
<evidence type="ECO:0000313" key="3">
    <source>
        <dbReference type="Proteomes" id="UP000680304"/>
    </source>
</evidence>
<gene>
    <name evidence="2" type="ORF">PACILC2_40430</name>
</gene>
<sequence length="230" mass="26410">MVKVFLSHSSKDKVIVEKVWSRLSPKCSWLDKVEIDTGEIILEKISNGIEKATDFLLFWSEYAAKSSWVRLELHMAFIRYLDDNGCRLRVVCLDETELPLYLRPFLFMKLGENIDEFLQNLESMLLTRAESRARRSKFVNRTNELGRIETAIDDDDIRIITLFGIHGIGKKSVVKRVKDILFEEANFVGIQVKPGLDLVALSLELASKAKETIPPLFKNEMEVKNSSQKS</sequence>
<proteinExistence type="predicted"/>
<dbReference type="SUPFAM" id="SSF52200">
    <property type="entry name" value="Toll/Interleukin receptor TIR domain"/>
    <property type="match status" value="1"/>
</dbReference>
<dbReference type="InterPro" id="IPR000157">
    <property type="entry name" value="TIR_dom"/>
</dbReference>
<comment type="caution">
    <text evidence="2">The sequence shown here is derived from an EMBL/GenBank/DDBJ whole genome shotgun (WGS) entry which is preliminary data.</text>
</comment>
<dbReference type="Pfam" id="PF13676">
    <property type="entry name" value="TIR_2"/>
    <property type="match status" value="1"/>
</dbReference>
<reference evidence="2 3" key="1">
    <citation type="submission" date="2021-04" db="EMBL/GenBank/DDBJ databases">
        <title>Draft genome sequence of Paenibacillus cisolokensis, LC2-13A.</title>
        <authorList>
            <person name="Uke A."/>
            <person name="Chhe C."/>
            <person name="Baramee S."/>
            <person name="Kosugi A."/>
        </authorList>
    </citation>
    <scope>NUCLEOTIDE SEQUENCE [LARGE SCALE GENOMIC DNA]</scope>
    <source>
        <strain evidence="2 3">LC2-13A</strain>
    </source>
</reference>
<evidence type="ECO:0000259" key="1">
    <source>
        <dbReference type="Pfam" id="PF13676"/>
    </source>
</evidence>
<organism evidence="2 3">
    <name type="scientific">Paenibacillus cisolokensis</name>
    <dbReference type="NCBI Taxonomy" id="1658519"/>
    <lineage>
        <taxon>Bacteria</taxon>
        <taxon>Bacillati</taxon>
        <taxon>Bacillota</taxon>
        <taxon>Bacilli</taxon>
        <taxon>Bacillales</taxon>
        <taxon>Paenibacillaceae</taxon>
        <taxon>Paenibacillus</taxon>
    </lineage>
</organism>
<dbReference type="Gene3D" id="3.40.50.300">
    <property type="entry name" value="P-loop containing nucleotide triphosphate hydrolases"/>
    <property type="match status" value="1"/>
</dbReference>
<dbReference type="RefSeq" id="WP_213529939.1">
    <property type="nucleotide sequence ID" value="NZ_BOVJ01000135.1"/>
</dbReference>
<accession>A0ABQ4NB57</accession>
<protein>
    <recommendedName>
        <fullName evidence="1">TIR domain-containing protein</fullName>
    </recommendedName>
</protein>